<dbReference type="AntiFam" id="ANF00095">
    <property type="entry name" value="Shadow ORF (opposite ABC transporters)"/>
</dbReference>
<dbReference type="AlphaFoldDB" id="A0A645BPT4"/>
<proteinExistence type="predicted"/>
<organism evidence="1">
    <name type="scientific">bioreactor metagenome</name>
    <dbReference type="NCBI Taxonomy" id="1076179"/>
    <lineage>
        <taxon>unclassified sequences</taxon>
        <taxon>metagenomes</taxon>
        <taxon>ecological metagenomes</taxon>
    </lineage>
</organism>
<reference evidence="1" key="1">
    <citation type="submission" date="2019-08" db="EMBL/GenBank/DDBJ databases">
        <authorList>
            <person name="Kucharzyk K."/>
            <person name="Murdoch R.W."/>
            <person name="Higgins S."/>
            <person name="Loffler F."/>
        </authorList>
    </citation>
    <scope>NUCLEOTIDE SEQUENCE</scope>
</reference>
<evidence type="ECO:0000313" key="1">
    <source>
        <dbReference type="EMBL" id="MPM67295.1"/>
    </source>
</evidence>
<protein>
    <submittedName>
        <fullName evidence="1">Uncharacterized protein</fullName>
    </submittedName>
</protein>
<dbReference type="EMBL" id="VSSQ01021607">
    <property type="protein sequence ID" value="MPM67295.1"/>
    <property type="molecule type" value="Genomic_DNA"/>
</dbReference>
<sequence length="430" mass="48114">MEPPHQNHIHDADRKFVVEHGVLRHVADAFPRLFGFASEHGDAAGLRLEQAQNQAEERTFAAAVGTDDGHRFTGADGQINSFQHRHRRLVGEGKTFDFDDFVRHGFSAISWLRQTGIDLPRQLFEHGRKIALQNIDWHHPALNGGADFFRAARVELPLHQNHPDAVAAGGGDQLHDLPRRRILAAFFDGHLPDSVAAAEITECRMVDVKRPVPVWRQQCGDAFVQRGQFRFQRPAVGRKQCFAFRGKFRQRLRHISGHELQVDRVEPDMGVFAAFVMIVGVGFSAAGQGEFCRFRRNARDIFRAGNESGAALALHFPDQLGFKGHGADQKEYPAFGDGRDLLRRRGIVMGALAIGNEYGHDGVVACDPLRQIGLRRDRYGDFQRFSRDSRSGRQQDAEPSGDDFFHTHAFCFLPPHSDAAVFSGGGDWCS</sequence>
<name>A0A645BPT4_9ZZZZ</name>
<comment type="caution">
    <text evidence="1">The sequence shown here is derived from an EMBL/GenBank/DDBJ whole genome shotgun (WGS) entry which is preliminary data.</text>
</comment>
<gene>
    <name evidence="1" type="ORF">SDC9_114217</name>
</gene>
<accession>A0A645BPT4</accession>